<dbReference type="PANTHER" id="PTHR46066:SF2">
    <property type="entry name" value="CHITINASE DOMAIN-CONTAINING PROTEIN 1"/>
    <property type="match status" value="1"/>
</dbReference>
<accession>A0A844BG43</accession>
<protein>
    <submittedName>
        <fullName evidence="2">Glycosyl hydrolase</fullName>
    </submittedName>
</protein>
<dbReference type="Proteomes" id="UP000469870">
    <property type="component" value="Unassembled WGS sequence"/>
</dbReference>
<dbReference type="EMBL" id="WJQR01000002">
    <property type="protein sequence ID" value="MRI80910.1"/>
    <property type="molecule type" value="Genomic_DNA"/>
</dbReference>
<reference evidence="2 3" key="1">
    <citation type="submission" date="2019-11" db="EMBL/GenBank/DDBJ databases">
        <title>Characterisation of Fundicoccus ignavus gen. nov. sp. nov., a novel genus of the family Aerococcaceae isolated from bulk tank milk.</title>
        <authorList>
            <person name="Siebert A."/>
            <person name="Huptas C."/>
            <person name="Wenning M."/>
            <person name="Scherer S."/>
            <person name="Doll E.V."/>
        </authorList>
    </citation>
    <scope>NUCLEOTIDE SEQUENCE [LARGE SCALE GENOMIC DNA]</scope>
    <source>
        <strain evidence="2 3">DSM 109653</strain>
    </source>
</reference>
<dbReference type="SUPFAM" id="SSF51445">
    <property type="entry name" value="(Trans)glycosidases"/>
    <property type="match status" value="1"/>
</dbReference>
<organism evidence="2 3">
    <name type="scientific">Fundicoccus ignavus</name>
    <dbReference type="NCBI Taxonomy" id="2664442"/>
    <lineage>
        <taxon>Bacteria</taxon>
        <taxon>Bacillati</taxon>
        <taxon>Bacillota</taxon>
        <taxon>Bacilli</taxon>
        <taxon>Lactobacillales</taxon>
        <taxon>Aerococcaceae</taxon>
        <taxon>Fundicoccus</taxon>
    </lineage>
</organism>
<dbReference type="GO" id="GO:0016787">
    <property type="term" value="F:hydrolase activity"/>
    <property type="evidence" value="ECO:0007669"/>
    <property type="project" value="UniProtKB-KW"/>
</dbReference>
<name>A0A844BG43_9LACT</name>
<sequence length="366" mass="41880">MLLKNKNLYIVLFVGILVMIVIGTLIYRERSNPNDSINASDKLISGEVSDQISQKQFYTWNVYWDQDSSQSELLTLGEQVTSLSHFAAYFDSETNLFIPDNVTSFYEYILSNEINSDYDHYLTFVNDKMNSDGSSSLKDKALLKELLSKGTNRKQHIEDIVELTQKGQFDGIEVDYEAIKDDLELWDSFVLFIQELYAVAQDKNLKVRVLFEPSAPLEALDLPTGPEYVMMCYNLFGIGTDPGPKANKDFIIKMVQKMKTIQSPTTFALATGGFDWQDDTVVALTEVQAEELRISYDEEAYRDENSQYLVFNYTDESGQEHEVWYADSVTLDFLMNVATQEGAEFFALWRLGGNNHSFDELDKNDE</sequence>
<keyword evidence="1" id="KW-1133">Transmembrane helix</keyword>
<evidence type="ECO:0000256" key="1">
    <source>
        <dbReference type="SAM" id="Phobius"/>
    </source>
</evidence>
<dbReference type="PANTHER" id="PTHR46066">
    <property type="entry name" value="CHITINASE DOMAIN-CONTAINING PROTEIN 1 FAMILY MEMBER"/>
    <property type="match status" value="1"/>
</dbReference>
<keyword evidence="1" id="KW-0812">Transmembrane</keyword>
<keyword evidence="1" id="KW-0472">Membrane</keyword>
<dbReference type="Gene3D" id="3.20.20.80">
    <property type="entry name" value="Glycosidases"/>
    <property type="match status" value="1"/>
</dbReference>
<proteinExistence type="predicted"/>
<dbReference type="InterPro" id="IPR017853">
    <property type="entry name" value="GH"/>
</dbReference>
<gene>
    <name evidence="2" type="ORF">GIY11_02560</name>
</gene>
<evidence type="ECO:0000313" key="3">
    <source>
        <dbReference type="Proteomes" id="UP000469870"/>
    </source>
</evidence>
<evidence type="ECO:0000313" key="2">
    <source>
        <dbReference type="EMBL" id="MRI80910.1"/>
    </source>
</evidence>
<dbReference type="InterPro" id="IPR029070">
    <property type="entry name" value="Chitinase_insertion_sf"/>
</dbReference>
<dbReference type="AlphaFoldDB" id="A0A844BG43"/>
<keyword evidence="2" id="KW-0378">Hydrolase</keyword>
<comment type="caution">
    <text evidence="2">The sequence shown here is derived from an EMBL/GenBank/DDBJ whole genome shotgun (WGS) entry which is preliminary data.</text>
</comment>
<feature type="transmembrane region" description="Helical" evidence="1">
    <location>
        <begin position="7"/>
        <end position="27"/>
    </location>
</feature>
<dbReference type="Gene3D" id="3.10.50.10">
    <property type="match status" value="1"/>
</dbReference>